<dbReference type="AlphaFoldDB" id="A0A1I9G671"/>
<gene>
    <name evidence="1" type="primary">Bm1641</name>
    <name evidence="1" type="ORF">BM_Bm1641</name>
</gene>
<reference evidence="1" key="2">
    <citation type="submission" date="2012-12" db="EMBL/GenBank/DDBJ databases">
        <authorList>
            <consortium name="WormBase Consortium"/>
            <person name="Ghedin E."/>
            <person name="Paulini M."/>
        </authorList>
    </citation>
    <scope>NUCLEOTIDE SEQUENCE</scope>
    <source>
        <strain evidence="1">FR3</strain>
    </source>
</reference>
<reference evidence="1" key="1">
    <citation type="journal article" date="2007" name="Science">
        <title>Draft genome of the filarial nematode parasite Brugia malayi.</title>
        <authorList>
            <person name="Ghedin E."/>
            <person name="Wang S."/>
            <person name="Spiro D."/>
            <person name="Caler E."/>
            <person name="Zhao Q."/>
            <person name="Crabtree J."/>
            <person name="Allen J.E."/>
            <person name="Delcher A.L."/>
            <person name="Guiliano D.B."/>
            <person name="Miranda-Saavedra D."/>
            <person name="Angiuoli S.V."/>
            <person name="Creasy T."/>
            <person name="Amedeo P."/>
            <person name="Haas B."/>
            <person name="El-Sayed N.M."/>
            <person name="Wortman J.R."/>
            <person name="Feldblyum T."/>
            <person name="Tallon L."/>
            <person name="Schatz M."/>
            <person name="Shumway M."/>
            <person name="Koo H."/>
            <person name="Salzberg S.L."/>
            <person name="Schobel S."/>
            <person name="Pertea M."/>
            <person name="Pop M."/>
            <person name="White O."/>
            <person name="Barton G.J."/>
            <person name="Carlow C.K."/>
            <person name="Crawford M.J."/>
            <person name="Daub J."/>
            <person name="Dimmic M.W."/>
            <person name="Estes C.F."/>
            <person name="Foster J.M."/>
            <person name="Ganatra M."/>
            <person name="Gregory W.F."/>
            <person name="Johnson N.M."/>
            <person name="Jin J."/>
            <person name="Komuniecki R."/>
            <person name="Korf I."/>
            <person name="Kumar S."/>
            <person name="Laney S."/>
            <person name="Li B.W."/>
            <person name="Li W."/>
            <person name="Lindblom T.H."/>
            <person name="Lustigman S."/>
            <person name="Ma D."/>
            <person name="Maina C.V."/>
            <person name="Martin D.M."/>
            <person name="McCarter J.P."/>
            <person name="McReynolds L."/>
            <person name="Mitreva M."/>
            <person name="Nutman T.B."/>
            <person name="Parkinson J."/>
            <person name="Peregrin-Alvarez J.M."/>
            <person name="Poole C."/>
            <person name="Ren Q."/>
            <person name="Saunders L."/>
            <person name="Sluder A.E."/>
            <person name="Smith K."/>
            <person name="Stanke M."/>
            <person name="Unnasch T.R."/>
            <person name="Ware J."/>
            <person name="Wei A.D."/>
            <person name="Weil G."/>
            <person name="Williams D.J."/>
            <person name="Zhang Y."/>
            <person name="Williams S.A."/>
            <person name="Fraser-Liggett C."/>
            <person name="Slatko B."/>
            <person name="Blaxter M.L."/>
            <person name="Scott A.L."/>
        </authorList>
    </citation>
    <scope>NUCLEOTIDE SEQUENCE</scope>
    <source>
        <strain evidence="1">FR3</strain>
    </source>
</reference>
<dbReference type="EMBL" id="LN857024">
    <property type="protein sequence ID" value="CDQ02580.1"/>
    <property type="molecule type" value="Genomic_DNA"/>
</dbReference>
<sequence length="52" mass="5960">MIRNTESPHDELTGLDERVINTTIFYTYLNHCLPLSPWEISVPRRVSAKGST</sequence>
<accession>A0A1I9G671</accession>
<organism evidence="1">
    <name type="scientific">Brugia malayi</name>
    <name type="common">Filarial nematode worm</name>
    <dbReference type="NCBI Taxonomy" id="6279"/>
    <lineage>
        <taxon>Eukaryota</taxon>
        <taxon>Metazoa</taxon>
        <taxon>Ecdysozoa</taxon>
        <taxon>Nematoda</taxon>
        <taxon>Chromadorea</taxon>
        <taxon>Rhabditida</taxon>
        <taxon>Spirurina</taxon>
        <taxon>Spiruromorpha</taxon>
        <taxon>Filarioidea</taxon>
        <taxon>Onchocercidae</taxon>
        <taxon>Brugia</taxon>
    </lineage>
</organism>
<proteinExistence type="predicted"/>
<name>A0A1I9G671_BRUMA</name>
<evidence type="ECO:0000313" key="1">
    <source>
        <dbReference type="EMBL" id="CDQ02580.1"/>
    </source>
</evidence>
<protein>
    <submittedName>
        <fullName evidence="1">Bm1641</fullName>
    </submittedName>
</protein>